<organism evidence="2 3">
    <name type="scientific">Jiulongibacter sediminis</name>
    <dbReference type="NCBI Taxonomy" id="1605367"/>
    <lineage>
        <taxon>Bacteria</taxon>
        <taxon>Pseudomonadati</taxon>
        <taxon>Bacteroidota</taxon>
        <taxon>Cytophagia</taxon>
        <taxon>Cytophagales</taxon>
        <taxon>Leadbetterellaceae</taxon>
        <taxon>Jiulongibacter</taxon>
    </lineage>
</organism>
<keyword evidence="1" id="KW-0472">Membrane</keyword>
<dbReference type="OrthoDB" id="977366at2"/>
<proteinExistence type="predicted"/>
<dbReference type="RefSeq" id="WP_055143817.1">
    <property type="nucleotide sequence ID" value="NZ_JXSZ01000005.1"/>
</dbReference>
<dbReference type="Gene3D" id="2.30.30.40">
    <property type="entry name" value="SH3 Domains"/>
    <property type="match status" value="1"/>
</dbReference>
<dbReference type="InterPro" id="IPR019734">
    <property type="entry name" value="TPR_rpt"/>
</dbReference>
<comment type="caution">
    <text evidence="2">The sequence shown here is derived from an EMBL/GenBank/DDBJ whole genome shotgun (WGS) entry which is preliminary data.</text>
</comment>
<dbReference type="InterPro" id="IPR011990">
    <property type="entry name" value="TPR-like_helical_dom_sf"/>
</dbReference>
<reference evidence="2 3" key="1">
    <citation type="submission" date="2015-07" db="EMBL/GenBank/DDBJ databases">
        <title>The draft genome sequence of Leadbetterella sp. JN14-9.</title>
        <authorList>
            <person name="Liu Y."/>
            <person name="Du J."/>
            <person name="Shao Z."/>
        </authorList>
    </citation>
    <scope>NUCLEOTIDE SEQUENCE [LARGE SCALE GENOMIC DNA]</scope>
    <source>
        <strain evidence="2 3">JN14-9</strain>
    </source>
</reference>
<dbReference type="AlphaFoldDB" id="A0A0N8HAA2"/>
<name>A0A0N8HAA2_9BACT</name>
<keyword evidence="1" id="KW-1133">Transmembrane helix</keyword>
<evidence type="ECO:0000256" key="1">
    <source>
        <dbReference type="SAM" id="Phobius"/>
    </source>
</evidence>
<dbReference type="Proteomes" id="UP000050454">
    <property type="component" value="Unassembled WGS sequence"/>
</dbReference>
<keyword evidence="1" id="KW-0812">Transmembrane</keyword>
<dbReference type="SUPFAM" id="SSF48452">
    <property type="entry name" value="TPR-like"/>
    <property type="match status" value="1"/>
</dbReference>
<keyword evidence="3" id="KW-1185">Reference proteome</keyword>
<gene>
    <name evidence="2" type="ORF">AFM12_03125</name>
</gene>
<accession>A0A0N8HAA2</accession>
<evidence type="ECO:0000313" key="2">
    <source>
        <dbReference type="EMBL" id="KPM49604.1"/>
    </source>
</evidence>
<dbReference type="STRING" id="1605367.AFM12_03125"/>
<dbReference type="Pfam" id="PF13174">
    <property type="entry name" value="TPR_6"/>
    <property type="match status" value="1"/>
</dbReference>
<feature type="transmembrane region" description="Helical" evidence="1">
    <location>
        <begin position="159"/>
        <end position="177"/>
    </location>
</feature>
<protein>
    <submittedName>
        <fullName evidence="2">Uncharacterized protein</fullName>
    </submittedName>
</protein>
<sequence>MQNLKYIFICLFFTLFVQITDSQGQSHFAQKADSLFSEKKYQEAANLYTDLIKKHDINKGLAYLKLAYIHENQGEFSLAIYYLNEYHKLHPDEKVFDKINQMAAENGFQGYGQSDLNFFSLIVQKNTVWVLLIATLIITYSFVILFLKRNKNITIPRAHKVSLTLGILAVLLVINFPKVYKTGIINKKEAFVREMPAAAAGVVETLSEGSKVNIIGKKDIWLKLWEDGKIRYIKENDLWIIGQE</sequence>
<dbReference type="Gene3D" id="1.25.40.10">
    <property type="entry name" value="Tetratricopeptide repeat domain"/>
    <property type="match status" value="1"/>
</dbReference>
<dbReference type="EMBL" id="LGTQ01000005">
    <property type="protein sequence ID" value="KPM49604.1"/>
    <property type="molecule type" value="Genomic_DNA"/>
</dbReference>
<evidence type="ECO:0000313" key="3">
    <source>
        <dbReference type="Proteomes" id="UP000050454"/>
    </source>
</evidence>
<feature type="transmembrane region" description="Helical" evidence="1">
    <location>
        <begin position="128"/>
        <end position="147"/>
    </location>
</feature>